<protein>
    <submittedName>
        <fullName evidence="1">Uncharacterized protein</fullName>
    </submittedName>
</protein>
<sequence>MVFDNEHLDKARLIASFIFMRLKPKAGTDEHFYFLAY</sequence>
<comment type="caution">
    <text evidence="1">The sequence shown here is derived from an EMBL/GenBank/DDBJ whole genome shotgun (WGS) entry which is preliminary data.</text>
</comment>
<evidence type="ECO:0000313" key="2">
    <source>
        <dbReference type="Proteomes" id="UP000008367"/>
    </source>
</evidence>
<reference evidence="1 2" key="1">
    <citation type="submission" date="2012-10" db="EMBL/GenBank/DDBJ databases">
        <title>Genome sequence of Vibrio Cholerae HENC-02.</title>
        <authorList>
            <person name="Eppinger M."/>
            <person name="Hasan N.A."/>
            <person name="Sengamalay N."/>
            <person name="Hine E."/>
            <person name="Su Q."/>
            <person name="Daugherty S.C."/>
            <person name="Young S."/>
            <person name="Sadzewicz L."/>
            <person name="Tallon L."/>
            <person name="Cebula T.A."/>
            <person name="Ravel J."/>
            <person name="Colwell R.R."/>
        </authorList>
    </citation>
    <scope>NUCLEOTIDE SEQUENCE [LARGE SCALE GENOMIC DNA]</scope>
    <source>
        <strain evidence="1 2">HENC-02</strain>
    </source>
</reference>
<dbReference type="Proteomes" id="UP000008367">
    <property type="component" value="Unassembled WGS sequence"/>
</dbReference>
<name>A0A454CTJ1_VIBHA</name>
<accession>A0A454CTJ1</accession>
<gene>
    <name evidence="1" type="ORF">VCHENC02_4476</name>
</gene>
<dbReference type="AlphaFoldDB" id="A0A454CTJ1"/>
<organism evidence="1 2">
    <name type="scientific">Vibrio harveyi</name>
    <name type="common">Beneckea harveyi</name>
    <dbReference type="NCBI Taxonomy" id="669"/>
    <lineage>
        <taxon>Bacteria</taxon>
        <taxon>Pseudomonadati</taxon>
        <taxon>Pseudomonadota</taxon>
        <taxon>Gammaproteobacteria</taxon>
        <taxon>Vibrionales</taxon>
        <taxon>Vibrionaceae</taxon>
        <taxon>Vibrio</taxon>
    </lineage>
</organism>
<evidence type="ECO:0000313" key="1">
    <source>
        <dbReference type="EMBL" id="EKM29725.1"/>
    </source>
</evidence>
<dbReference type="EMBL" id="AJSR01001959">
    <property type="protein sequence ID" value="EKM29725.1"/>
    <property type="molecule type" value="Genomic_DNA"/>
</dbReference>
<proteinExistence type="predicted"/>